<dbReference type="Pfam" id="PF00596">
    <property type="entry name" value="Aldolase_II"/>
    <property type="match status" value="1"/>
</dbReference>
<dbReference type="InterPro" id="IPR001303">
    <property type="entry name" value="Aldolase_II/adducin_N"/>
</dbReference>
<organism evidence="2 3">
    <name type="scientific">Shewanella woodyi (strain ATCC 51908 / MS32)</name>
    <dbReference type="NCBI Taxonomy" id="392500"/>
    <lineage>
        <taxon>Bacteria</taxon>
        <taxon>Pseudomonadati</taxon>
        <taxon>Pseudomonadota</taxon>
        <taxon>Gammaproteobacteria</taxon>
        <taxon>Alteromonadales</taxon>
        <taxon>Shewanellaceae</taxon>
        <taxon>Shewanella</taxon>
    </lineage>
</organism>
<proteinExistence type="predicted"/>
<dbReference type="KEGG" id="swd:Swoo_1997"/>
<dbReference type="STRING" id="392500.Swoo_1997"/>
<dbReference type="RefSeq" id="WP_012324627.1">
    <property type="nucleotide sequence ID" value="NC_010506.1"/>
</dbReference>
<feature type="domain" description="Class II aldolase/adducin N-terminal" evidence="1">
    <location>
        <begin position="5"/>
        <end position="190"/>
    </location>
</feature>
<dbReference type="EMBL" id="CP000961">
    <property type="protein sequence ID" value="ACA86281.1"/>
    <property type="molecule type" value="Genomic_DNA"/>
</dbReference>
<dbReference type="AlphaFoldDB" id="B1KQP2"/>
<reference evidence="2 3" key="1">
    <citation type="submission" date="2008-02" db="EMBL/GenBank/DDBJ databases">
        <title>Complete sequence of Shewanella woodyi ATCC 51908.</title>
        <authorList>
            <consortium name="US DOE Joint Genome Institute"/>
            <person name="Copeland A."/>
            <person name="Lucas S."/>
            <person name="Lapidus A."/>
            <person name="Glavina del Rio T."/>
            <person name="Dalin E."/>
            <person name="Tice H."/>
            <person name="Bruce D."/>
            <person name="Goodwin L."/>
            <person name="Pitluck S."/>
            <person name="Sims D."/>
            <person name="Brettin T."/>
            <person name="Detter J.C."/>
            <person name="Han C."/>
            <person name="Kuske C.R."/>
            <person name="Schmutz J."/>
            <person name="Larimer F."/>
            <person name="Land M."/>
            <person name="Hauser L."/>
            <person name="Kyrpides N."/>
            <person name="Lykidis A."/>
            <person name="Zhao J.-S."/>
            <person name="Richardson P."/>
        </authorList>
    </citation>
    <scope>NUCLEOTIDE SEQUENCE [LARGE SCALE GENOMIC DNA]</scope>
    <source>
        <strain evidence="3">ATCC 51908 / MS32</strain>
    </source>
</reference>
<accession>B1KQP2</accession>
<sequence>MSVQELAQISAKYGRNLSLVQGAGGNTSYKCYQSDCMWIKASGKWLGNALNENIFIPLKLSELKRSFLLEPTSSLDHHVMEHTVESGLRPSIETSMHALLPHKFVVHLHSTSVLAWLVQKNIESNIAGRLTGLHWCLIDYVKPGAALTESILNTIKQDTNIILLKNHGVVILGKSVTEIEQLVREVESRLYCPKRSTTPYANIANLLALSAGSDYRLPSYPDIHSLALNKNSYRTAKKGPLFPDQVVFLGESIKTITKSIVKDKNPVNSPQMLLMEGKGVLINKHVCKTGEQLAYGLSSVLLKLPEKHVIRYLSDSEIMELTNWDAETYRHSMTSSI</sequence>
<evidence type="ECO:0000259" key="1">
    <source>
        <dbReference type="SMART" id="SM01007"/>
    </source>
</evidence>
<dbReference type="SMART" id="SM01007">
    <property type="entry name" value="Aldolase_II"/>
    <property type="match status" value="1"/>
</dbReference>
<evidence type="ECO:0000313" key="2">
    <source>
        <dbReference type="EMBL" id="ACA86281.1"/>
    </source>
</evidence>
<evidence type="ECO:0000313" key="3">
    <source>
        <dbReference type="Proteomes" id="UP000002168"/>
    </source>
</evidence>
<dbReference type="InterPro" id="IPR036409">
    <property type="entry name" value="Aldolase_II/adducin_N_sf"/>
</dbReference>
<dbReference type="Proteomes" id="UP000002168">
    <property type="component" value="Chromosome"/>
</dbReference>
<keyword evidence="3" id="KW-1185">Reference proteome</keyword>
<dbReference type="eggNOG" id="COG3347">
    <property type="taxonomic scope" value="Bacteria"/>
</dbReference>
<gene>
    <name evidence="2" type="ordered locus">Swoo_1997</name>
</gene>
<dbReference type="HOGENOM" id="CLU_066010_0_0_6"/>
<dbReference type="GO" id="GO:0005996">
    <property type="term" value="P:monosaccharide metabolic process"/>
    <property type="evidence" value="ECO:0007669"/>
    <property type="project" value="UniProtKB-ARBA"/>
</dbReference>
<dbReference type="SUPFAM" id="SSF53639">
    <property type="entry name" value="AraD/HMP-PK domain-like"/>
    <property type="match status" value="1"/>
</dbReference>
<name>B1KQP2_SHEWM</name>
<protein>
    <submittedName>
        <fullName evidence="2">Class II aldolase/adducin family protein</fullName>
    </submittedName>
</protein>
<dbReference type="Gene3D" id="3.40.225.10">
    <property type="entry name" value="Class II aldolase/adducin N-terminal domain"/>
    <property type="match status" value="1"/>
</dbReference>